<evidence type="ECO:0000313" key="2">
    <source>
        <dbReference type="EnsemblMetazoa" id="Aqu2.1.26907_001"/>
    </source>
</evidence>
<keyword evidence="1" id="KW-1133">Transmembrane helix</keyword>
<name>A0A1X7UGK3_AMPQE</name>
<accession>A0A1X7UGK3</accession>
<feature type="transmembrane region" description="Helical" evidence="1">
    <location>
        <begin position="219"/>
        <end position="240"/>
    </location>
</feature>
<evidence type="ECO:0000256" key="1">
    <source>
        <dbReference type="SAM" id="Phobius"/>
    </source>
</evidence>
<proteinExistence type="predicted"/>
<feature type="transmembrane region" description="Helical" evidence="1">
    <location>
        <begin position="252"/>
        <end position="275"/>
    </location>
</feature>
<keyword evidence="1" id="KW-0812">Transmembrane</keyword>
<reference evidence="2" key="1">
    <citation type="submission" date="2017-05" db="UniProtKB">
        <authorList>
            <consortium name="EnsemblMetazoa"/>
        </authorList>
    </citation>
    <scope>IDENTIFICATION</scope>
</reference>
<feature type="transmembrane region" description="Helical" evidence="1">
    <location>
        <begin position="54"/>
        <end position="73"/>
    </location>
</feature>
<feature type="transmembrane region" description="Helical" evidence="1">
    <location>
        <begin position="85"/>
        <end position="106"/>
    </location>
</feature>
<dbReference type="InParanoid" id="A0A1X7UGK3"/>
<feature type="transmembrane region" description="Helical" evidence="1">
    <location>
        <begin position="118"/>
        <end position="137"/>
    </location>
</feature>
<feature type="transmembrane region" description="Helical" evidence="1">
    <location>
        <begin position="20"/>
        <end position="42"/>
    </location>
</feature>
<dbReference type="EnsemblMetazoa" id="Aqu2.1.26907_001">
    <property type="protein sequence ID" value="Aqu2.1.26907_001"/>
    <property type="gene ID" value="Aqu2.1.26907"/>
</dbReference>
<dbReference type="AlphaFoldDB" id="A0A1X7UGK3"/>
<organism evidence="2">
    <name type="scientific">Amphimedon queenslandica</name>
    <name type="common">Sponge</name>
    <dbReference type="NCBI Taxonomy" id="400682"/>
    <lineage>
        <taxon>Eukaryota</taxon>
        <taxon>Metazoa</taxon>
        <taxon>Porifera</taxon>
        <taxon>Demospongiae</taxon>
        <taxon>Heteroscleromorpha</taxon>
        <taxon>Haplosclerida</taxon>
        <taxon>Niphatidae</taxon>
        <taxon>Amphimedon</taxon>
    </lineage>
</organism>
<keyword evidence="1" id="KW-0472">Membrane</keyword>
<feature type="transmembrane region" description="Helical" evidence="1">
    <location>
        <begin position="157"/>
        <end position="187"/>
    </location>
</feature>
<protein>
    <recommendedName>
        <fullName evidence="3">G-protein coupled receptors family 1 profile domain-containing protein</fullName>
    </recommendedName>
</protein>
<sequence>MDNDSNTSNCVDGNSEEIDIIEGVFGGLGVIACTVALVFVIVSRFYKDIVQRLILYQLIAMLVFSLSQFLFPYDAILVLISHITYHFNLILTFWLTIILYLCIVCLKKLKAFKKFETIAILSSFLSFLWVAIIPFVNYNDCTKTWEIKFSEQETNEIYYFLAASYSITISMYIAVSVLVTIIFIITVRRSRLHLQRQNEDQGHSLLVTNNKWKILSKQLLPLVVYPIVNTVMILIFFPLLTLHYTGDTSVVASLYSFVSSYGFITGVIVITHLCILKYRRREKKQDRLLLETIVLDAEDNNGNNQFTSETIASTNARTEYNYTRTSSYHISQQ</sequence>
<evidence type="ECO:0008006" key="3">
    <source>
        <dbReference type="Google" id="ProtNLM"/>
    </source>
</evidence>